<dbReference type="InterPro" id="IPR050616">
    <property type="entry name" value="CPA3_Na-H_Antiporter_A"/>
</dbReference>
<keyword evidence="5 7" id="KW-0472">Membrane</keyword>
<dbReference type="InterPro" id="IPR001516">
    <property type="entry name" value="Proton_antipo_N"/>
</dbReference>
<feature type="transmembrane region" description="Helical" evidence="7">
    <location>
        <begin position="253"/>
        <end position="272"/>
    </location>
</feature>
<dbReference type="GO" id="GO:0012505">
    <property type="term" value="C:endomembrane system"/>
    <property type="evidence" value="ECO:0007669"/>
    <property type="project" value="UniProtKB-SubCell"/>
</dbReference>
<feature type="transmembrane region" description="Helical" evidence="7">
    <location>
        <begin position="318"/>
        <end position="340"/>
    </location>
</feature>
<dbReference type="PANTHER" id="PTHR43373">
    <property type="entry name" value="NA(+)/H(+) ANTIPORTER SUBUNIT"/>
    <property type="match status" value="1"/>
</dbReference>
<dbReference type="Pfam" id="PF00662">
    <property type="entry name" value="Proton_antipo_N"/>
    <property type="match status" value="1"/>
</dbReference>
<feature type="transmembrane region" description="Helical" evidence="7">
    <location>
        <begin position="127"/>
        <end position="150"/>
    </location>
</feature>
<feature type="transmembrane region" description="Helical" evidence="7">
    <location>
        <begin position="372"/>
        <end position="396"/>
    </location>
</feature>
<evidence type="ECO:0000256" key="6">
    <source>
        <dbReference type="RuleBase" id="RU000320"/>
    </source>
</evidence>
<feature type="domain" description="NADH-Ubiquinone oxidoreductase (complex I) chain 5 N-terminal" evidence="9">
    <location>
        <begin position="117"/>
        <end position="149"/>
    </location>
</feature>
<feature type="transmembrane region" description="Helical" evidence="7">
    <location>
        <begin position="186"/>
        <end position="205"/>
    </location>
</feature>
<reference evidence="10 11" key="1">
    <citation type="submission" date="2019-03" db="EMBL/GenBank/DDBJ databases">
        <title>Genomic Encyclopedia of Type Strains, Phase IV (KMG-IV): sequencing the most valuable type-strain genomes for metagenomic binning, comparative biology and taxonomic classification.</title>
        <authorList>
            <person name="Goeker M."/>
        </authorList>
    </citation>
    <scope>NUCLEOTIDE SEQUENCE [LARGE SCALE GENOMIC DNA]</scope>
    <source>
        <strain evidence="10 11">DSM 29489</strain>
    </source>
</reference>
<feature type="transmembrane region" description="Helical" evidence="7">
    <location>
        <begin position="63"/>
        <end position="82"/>
    </location>
</feature>
<evidence type="ECO:0000313" key="11">
    <source>
        <dbReference type="Proteomes" id="UP000295726"/>
    </source>
</evidence>
<evidence type="ECO:0000256" key="3">
    <source>
        <dbReference type="ARBA" id="ARBA00022692"/>
    </source>
</evidence>
<feature type="transmembrane region" description="Helical" evidence="7">
    <location>
        <begin position="615"/>
        <end position="639"/>
    </location>
</feature>
<protein>
    <submittedName>
        <fullName evidence="10">Ech hydrogenase subunit A</fullName>
    </submittedName>
</protein>
<gene>
    <name evidence="10" type="ORF">EDD59_105129</name>
</gene>
<sequence length="640" mass="69795">MSLIMLLILFPFITSVLVYVIREEHTRNAIMRIGAAITAVLTLAAAFRFFGAGLRVSVGGTEVIDICILIVEVCLAAYIIMTGIRERKYLLSFFSAIQIVLILWFEFTQKKGIETGTDIIVDKLSSVMILIVGIIGSLICLYAVGYMKSYHVHHSEVKERKSFFFAVLFLFLSAMFGLVLSNNLMWMYFCWEITTFCSYLLIGYTRTEEAKNNSLRALTINVGGGLAFAGAIVIVGTNFHIMELSALTAKRPVPLVLAAVFLLCVAALTKSAQLPFSSWLLGAMVAPTPSSALLHSATMVKAGVYLIIRLAPLLGETVAGRIITLVGAVTFLACSLMAISQRDAKKVLAYSTIANLGLIVICASVGTRESIWAAILLVIFHAVSKSLLFLSVGSIENELGSRNVENMDILMDVSRKLAVCMIIGISGMFLAPFGMLISKWVAMKSFIDSKNILIVVILAYGSAATLFYWGKWLGKLVSNGHPKKGEQHPGLHLDEKIPIIIQAVIVLLSCVAYPVISKYVLIPYLQDTFGVAAVIPIGAGDQTLMILMVVMISLLILVPLGYAPTSFLKKRRTTPIYMAGENSGDNKNFVGSGGVKRKSEMSNWYMEGIFGSKRIGFWSNIISIVLLCAGVILLIGRWAS</sequence>
<keyword evidence="11" id="KW-1185">Reference proteome</keyword>
<feature type="domain" description="NADH:quinone oxidoreductase/Mrp antiporter transmembrane" evidence="8">
    <location>
        <begin position="181"/>
        <end position="459"/>
    </location>
</feature>
<dbReference type="Pfam" id="PF00361">
    <property type="entry name" value="Proton_antipo_M"/>
    <property type="match status" value="1"/>
</dbReference>
<evidence type="ECO:0000256" key="4">
    <source>
        <dbReference type="ARBA" id="ARBA00022989"/>
    </source>
</evidence>
<feature type="transmembrane region" description="Helical" evidence="7">
    <location>
        <begin position="29"/>
        <end position="51"/>
    </location>
</feature>
<name>A0A4R3KC15_9FIRM</name>
<dbReference type="PRINTS" id="PR01434">
    <property type="entry name" value="NADHDHGNASE5"/>
</dbReference>
<proteinExistence type="inferred from homology"/>
<dbReference type="GO" id="GO:0016020">
    <property type="term" value="C:membrane"/>
    <property type="evidence" value="ECO:0007669"/>
    <property type="project" value="UniProtKB-SubCell"/>
</dbReference>
<feature type="transmembrane region" description="Helical" evidence="7">
    <location>
        <begin position="417"/>
        <end position="440"/>
    </location>
</feature>
<dbReference type="AlphaFoldDB" id="A0A4R3KC15"/>
<dbReference type="PANTHER" id="PTHR43373:SF1">
    <property type="entry name" value="NA(+)_H(+) ANTIPORTER SUBUNIT A"/>
    <property type="match status" value="1"/>
</dbReference>
<comment type="subcellular location">
    <subcellularLocation>
        <location evidence="1">Endomembrane system</location>
        <topology evidence="1">Multi-pass membrane protein</topology>
    </subcellularLocation>
    <subcellularLocation>
        <location evidence="6">Membrane</location>
        <topology evidence="6">Multi-pass membrane protein</topology>
    </subcellularLocation>
</comment>
<comment type="similarity">
    <text evidence="2">Belongs to the CPA3 antiporters (TC 2.A.63) subunit A family.</text>
</comment>
<evidence type="ECO:0000259" key="8">
    <source>
        <dbReference type="Pfam" id="PF00361"/>
    </source>
</evidence>
<accession>A0A4R3KC15</accession>
<evidence type="ECO:0000256" key="2">
    <source>
        <dbReference type="ARBA" id="ARBA00008483"/>
    </source>
</evidence>
<feature type="transmembrane region" description="Helical" evidence="7">
    <location>
        <begin position="6"/>
        <end position="22"/>
    </location>
</feature>
<dbReference type="OrthoDB" id="9807568at2"/>
<evidence type="ECO:0000313" key="10">
    <source>
        <dbReference type="EMBL" id="TCS80746.1"/>
    </source>
</evidence>
<keyword evidence="3 6" id="KW-0812">Transmembrane</keyword>
<dbReference type="RefSeq" id="WP_132379691.1">
    <property type="nucleotide sequence ID" value="NZ_SLZZ01000005.1"/>
</dbReference>
<organism evidence="10 11">
    <name type="scientific">Muricomes intestini</name>
    <dbReference type="NCBI Taxonomy" id="1796634"/>
    <lineage>
        <taxon>Bacteria</taxon>
        <taxon>Bacillati</taxon>
        <taxon>Bacillota</taxon>
        <taxon>Clostridia</taxon>
        <taxon>Lachnospirales</taxon>
        <taxon>Lachnospiraceae</taxon>
        <taxon>Muricomes</taxon>
    </lineage>
</organism>
<evidence type="ECO:0000256" key="5">
    <source>
        <dbReference type="ARBA" id="ARBA00023136"/>
    </source>
</evidence>
<evidence type="ECO:0000256" key="7">
    <source>
        <dbReference type="SAM" id="Phobius"/>
    </source>
</evidence>
<evidence type="ECO:0000256" key="1">
    <source>
        <dbReference type="ARBA" id="ARBA00004127"/>
    </source>
</evidence>
<feature type="transmembrane region" description="Helical" evidence="7">
    <location>
        <begin position="497"/>
        <end position="516"/>
    </location>
</feature>
<feature type="transmembrane region" description="Helical" evidence="7">
    <location>
        <begin position="544"/>
        <end position="563"/>
    </location>
</feature>
<feature type="transmembrane region" description="Helical" evidence="7">
    <location>
        <begin position="89"/>
        <end position="107"/>
    </location>
</feature>
<dbReference type="InterPro" id="IPR001750">
    <property type="entry name" value="ND/Mrp_TM"/>
</dbReference>
<feature type="transmembrane region" description="Helical" evidence="7">
    <location>
        <begin position="217"/>
        <end position="241"/>
    </location>
</feature>
<keyword evidence="4 7" id="KW-1133">Transmembrane helix</keyword>
<evidence type="ECO:0000259" key="9">
    <source>
        <dbReference type="Pfam" id="PF00662"/>
    </source>
</evidence>
<feature type="transmembrane region" description="Helical" evidence="7">
    <location>
        <begin position="162"/>
        <end position="180"/>
    </location>
</feature>
<feature type="transmembrane region" description="Helical" evidence="7">
    <location>
        <begin position="347"/>
        <end position="366"/>
    </location>
</feature>
<feature type="transmembrane region" description="Helical" evidence="7">
    <location>
        <begin position="452"/>
        <end position="469"/>
    </location>
</feature>
<comment type="caution">
    <text evidence="10">The sequence shown here is derived from an EMBL/GenBank/DDBJ whole genome shotgun (WGS) entry which is preliminary data.</text>
</comment>
<dbReference type="Proteomes" id="UP000295726">
    <property type="component" value="Unassembled WGS sequence"/>
</dbReference>
<dbReference type="EMBL" id="SLZZ01000005">
    <property type="protein sequence ID" value="TCS80746.1"/>
    <property type="molecule type" value="Genomic_DNA"/>
</dbReference>